<dbReference type="GO" id="GO:0016887">
    <property type="term" value="F:ATP hydrolysis activity"/>
    <property type="evidence" value="ECO:0007669"/>
    <property type="project" value="InterPro"/>
</dbReference>
<dbReference type="PROSITE" id="PS00211">
    <property type="entry name" value="ABC_TRANSPORTER_1"/>
    <property type="match status" value="1"/>
</dbReference>
<dbReference type="InterPro" id="IPR003593">
    <property type="entry name" value="AAA+_ATPase"/>
</dbReference>
<dbReference type="CDD" id="cd03255">
    <property type="entry name" value="ABC_MJ0796_LolCDE_FtsE"/>
    <property type="match status" value="1"/>
</dbReference>
<dbReference type="InterPro" id="IPR015854">
    <property type="entry name" value="ABC_transpr_LolD-like"/>
</dbReference>
<sequence>MRVHPQSRDTGPSDAVITATDLVKTYHQGTTGIRALDHVSVSIRRGRFTAVVGPSGSGKSTLLHCVAGLDTLTSGRIVLDGVELSGLSDAALTRLRRERIGFVFQSFNLLPQLTALENITLPLTMARKAPDRELVDHLVHILGIADRITHRPAELSGGQQQRVAIARALASRPAVVVADEPTGSLDSRSGADVLAFLRRCTDELGQSVVLVTHDPLAAACADRVLTLADGRLVADETGPGRIPFTGHRTGARL</sequence>
<evidence type="ECO:0000313" key="6">
    <source>
        <dbReference type="Proteomes" id="UP000230407"/>
    </source>
</evidence>
<dbReference type="Proteomes" id="UP000230407">
    <property type="component" value="Unassembled WGS sequence"/>
</dbReference>
<dbReference type="GO" id="GO:0005524">
    <property type="term" value="F:ATP binding"/>
    <property type="evidence" value="ECO:0007669"/>
    <property type="project" value="UniProtKB-KW"/>
</dbReference>
<evidence type="ECO:0000256" key="2">
    <source>
        <dbReference type="ARBA" id="ARBA00022741"/>
    </source>
</evidence>
<dbReference type="GO" id="GO:0098796">
    <property type="term" value="C:membrane protein complex"/>
    <property type="evidence" value="ECO:0007669"/>
    <property type="project" value="UniProtKB-ARBA"/>
</dbReference>
<dbReference type="InterPro" id="IPR017871">
    <property type="entry name" value="ABC_transporter-like_CS"/>
</dbReference>
<evidence type="ECO:0000256" key="1">
    <source>
        <dbReference type="ARBA" id="ARBA00022448"/>
    </source>
</evidence>
<dbReference type="GO" id="GO:0022857">
    <property type="term" value="F:transmembrane transporter activity"/>
    <property type="evidence" value="ECO:0007669"/>
    <property type="project" value="TreeGrafter"/>
</dbReference>
<feature type="domain" description="ABC transporter" evidence="4">
    <location>
        <begin position="17"/>
        <end position="253"/>
    </location>
</feature>
<dbReference type="Gene3D" id="3.40.50.300">
    <property type="entry name" value="P-loop containing nucleotide triphosphate hydrolases"/>
    <property type="match status" value="1"/>
</dbReference>
<accession>A0A2M8LXA7</accession>
<dbReference type="Pfam" id="PF00005">
    <property type="entry name" value="ABC_tran"/>
    <property type="match status" value="1"/>
</dbReference>
<dbReference type="EMBL" id="PGGW01000057">
    <property type="protein sequence ID" value="PJE96593.1"/>
    <property type="molecule type" value="Genomic_DNA"/>
</dbReference>
<evidence type="ECO:0000256" key="3">
    <source>
        <dbReference type="ARBA" id="ARBA00022840"/>
    </source>
</evidence>
<dbReference type="RefSeq" id="WP_100202577.1">
    <property type="nucleotide sequence ID" value="NZ_PGGW01000057.1"/>
</dbReference>
<dbReference type="InterPro" id="IPR027417">
    <property type="entry name" value="P-loop_NTPase"/>
</dbReference>
<dbReference type="PANTHER" id="PTHR24220:SF685">
    <property type="entry name" value="ABC TRANSPORTER RELATED"/>
    <property type="match status" value="1"/>
</dbReference>
<gene>
    <name evidence="5" type="ORF">CUT44_16200</name>
</gene>
<reference evidence="5 6" key="1">
    <citation type="submission" date="2017-11" db="EMBL/GenBank/DDBJ databases">
        <title>Streptomyces carmine sp. nov., a novel actinomycete isolated from Sophora alopecuroides in Xinjiang, China.</title>
        <authorList>
            <person name="Wang Y."/>
            <person name="Luo X."/>
            <person name="Wan C."/>
            <person name="Zhang L."/>
        </authorList>
    </citation>
    <scope>NUCLEOTIDE SEQUENCE [LARGE SCALE GENOMIC DNA]</scope>
    <source>
        <strain evidence="5 6">TRM SA0054</strain>
    </source>
</reference>
<keyword evidence="6" id="KW-1185">Reference proteome</keyword>
<organism evidence="5 6">
    <name type="scientific">Streptomyces carminius</name>
    <dbReference type="NCBI Taxonomy" id="2665496"/>
    <lineage>
        <taxon>Bacteria</taxon>
        <taxon>Bacillati</taxon>
        <taxon>Actinomycetota</taxon>
        <taxon>Actinomycetes</taxon>
        <taxon>Kitasatosporales</taxon>
        <taxon>Streptomycetaceae</taxon>
        <taxon>Streptomyces</taxon>
    </lineage>
</organism>
<proteinExistence type="predicted"/>
<dbReference type="AlphaFoldDB" id="A0A2M8LXA7"/>
<name>A0A2M8LXA7_9ACTN</name>
<dbReference type="PANTHER" id="PTHR24220">
    <property type="entry name" value="IMPORT ATP-BINDING PROTEIN"/>
    <property type="match status" value="1"/>
</dbReference>
<comment type="caution">
    <text evidence="5">The sequence shown here is derived from an EMBL/GenBank/DDBJ whole genome shotgun (WGS) entry which is preliminary data.</text>
</comment>
<evidence type="ECO:0000313" key="5">
    <source>
        <dbReference type="EMBL" id="PJE96593.1"/>
    </source>
</evidence>
<dbReference type="GO" id="GO:0005886">
    <property type="term" value="C:plasma membrane"/>
    <property type="evidence" value="ECO:0007669"/>
    <property type="project" value="TreeGrafter"/>
</dbReference>
<dbReference type="InterPro" id="IPR017911">
    <property type="entry name" value="MacB-like_ATP-bd"/>
</dbReference>
<keyword evidence="1" id="KW-0813">Transport</keyword>
<dbReference type="PROSITE" id="PS50893">
    <property type="entry name" value="ABC_TRANSPORTER_2"/>
    <property type="match status" value="1"/>
</dbReference>
<dbReference type="FunFam" id="3.40.50.300:FF:000032">
    <property type="entry name" value="Export ABC transporter ATP-binding protein"/>
    <property type="match status" value="1"/>
</dbReference>
<dbReference type="InterPro" id="IPR003439">
    <property type="entry name" value="ABC_transporter-like_ATP-bd"/>
</dbReference>
<evidence type="ECO:0000259" key="4">
    <source>
        <dbReference type="PROSITE" id="PS50893"/>
    </source>
</evidence>
<protein>
    <submittedName>
        <fullName evidence="5">Peptide ABC transporter ATP-binding protein</fullName>
    </submittedName>
</protein>
<keyword evidence="2" id="KW-0547">Nucleotide-binding</keyword>
<keyword evidence="3 5" id="KW-0067">ATP-binding</keyword>
<dbReference type="SMART" id="SM00382">
    <property type="entry name" value="AAA"/>
    <property type="match status" value="1"/>
</dbReference>
<dbReference type="SUPFAM" id="SSF52540">
    <property type="entry name" value="P-loop containing nucleoside triphosphate hydrolases"/>
    <property type="match status" value="1"/>
</dbReference>